<proteinExistence type="predicted"/>
<reference evidence="1" key="1">
    <citation type="submission" date="2016-04" db="EMBL/GenBank/DDBJ databases">
        <authorList>
            <person name="Evans L.H."/>
            <person name="Alamgir A."/>
            <person name="Owens N."/>
            <person name="Weber N.D."/>
            <person name="Virtaneva K."/>
            <person name="Barbian K."/>
            <person name="Babar A."/>
            <person name="Rosenke K."/>
        </authorList>
    </citation>
    <scope>NUCLEOTIDE SEQUENCE</scope>
    <source>
        <strain evidence="1">86-2</strain>
    </source>
</reference>
<dbReference type="EMBL" id="FLUL01000001">
    <property type="protein sequence ID" value="SBV92783.1"/>
    <property type="molecule type" value="Genomic_DNA"/>
</dbReference>
<protein>
    <submittedName>
        <fullName evidence="1">Uncharacterized protein</fullName>
    </submittedName>
</protein>
<name>A0A212IZX8_9BACT</name>
<evidence type="ECO:0000313" key="1">
    <source>
        <dbReference type="EMBL" id="SBV92783.1"/>
    </source>
</evidence>
<dbReference type="AlphaFoldDB" id="A0A212IZX8"/>
<accession>A0A212IZX8</accession>
<sequence>MCFIVEKRANHKITILSFYNRPERFGNIKLSTFYGFKFFLAQISQHKSLSS</sequence>
<organism evidence="1">
    <name type="scientific">uncultured Dysgonomonas sp</name>
    <dbReference type="NCBI Taxonomy" id="206096"/>
    <lineage>
        <taxon>Bacteria</taxon>
        <taxon>Pseudomonadati</taxon>
        <taxon>Bacteroidota</taxon>
        <taxon>Bacteroidia</taxon>
        <taxon>Bacteroidales</taxon>
        <taxon>Dysgonomonadaceae</taxon>
        <taxon>Dysgonomonas</taxon>
        <taxon>environmental samples</taxon>
    </lineage>
</organism>
<gene>
    <name evidence="1" type="ORF">KL86DYS2_10425</name>
</gene>